<dbReference type="GO" id="GO:0005886">
    <property type="term" value="C:plasma membrane"/>
    <property type="evidence" value="ECO:0007669"/>
    <property type="project" value="TreeGrafter"/>
</dbReference>
<dbReference type="InterPro" id="IPR050515">
    <property type="entry name" value="Beta-lactam/transpept"/>
</dbReference>
<dbReference type="GO" id="GO:0071555">
    <property type="term" value="P:cell wall organization"/>
    <property type="evidence" value="ECO:0007669"/>
    <property type="project" value="TreeGrafter"/>
</dbReference>
<comment type="catalytic activity">
    <reaction evidence="6">
        <text>Preferential cleavage: (Ac)2-L-Lys-D-Ala-|-D-Ala. Also transpeptidation of peptidyl-alanyl moieties that are N-acyl substituents of D-alanine.</text>
        <dbReference type="EC" id="3.4.16.4"/>
    </reaction>
</comment>
<evidence type="ECO:0000256" key="4">
    <source>
        <dbReference type="ARBA" id="ARBA00012448"/>
    </source>
</evidence>
<dbReference type="InterPro" id="IPR005311">
    <property type="entry name" value="PBP_dimer"/>
</dbReference>
<evidence type="ECO:0000256" key="6">
    <source>
        <dbReference type="ARBA" id="ARBA00034000"/>
    </source>
</evidence>
<dbReference type="PATRIC" id="fig|1398.22.peg.1424"/>
<feature type="domain" description="NTF2-like N-terminal transpeptidase" evidence="10">
    <location>
        <begin position="37"/>
        <end position="160"/>
    </location>
</feature>
<feature type="domain" description="Penicillin-binding protein transpeptidase" evidence="8">
    <location>
        <begin position="367"/>
        <end position="669"/>
    </location>
</feature>
<proteinExistence type="inferred from homology"/>
<comment type="similarity">
    <text evidence="3">Belongs to the transpeptidase family.</text>
</comment>
<dbReference type="Gene3D" id="3.10.450.100">
    <property type="entry name" value="NTF2-like, domain 1"/>
    <property type="match status" value="1"/>
</dbReference>
<dbReference type="PANTHER" id="PTHR30627">
    <property type="entry name" value="PEPTIDOGLYCAN D,D-TRANSPEPTIDASE"/>
    <property type="match status" value="1"/>
</dbReference>
<evidence type="ECO:0000256" key="1">
    <source>
        <dbReference type="ARBA" id="ARBA00004370"/>
    </source>
</evidence>
<dbReference type="Proteomes" id="UP000070376">
    <property type="component" value="Unassembled WGS sequence"/>
</dbReference>
<gene>
    <name evidence="11" type="ORF">HMPREF3213_01416</name>
</gene>
<evidence type="ECO:0000259" key="8">
    <source>
        <dbReference type="Pfam" id="PF00905"/>
    </source>
</evidence>
<evidence type="ECO:0000313" key="12">
    <source>
        <dbReference type="Proteomes" id="UP000070376"/>
    </source>
</evidence>
<comment type="caution">
    <text evidence="11">The sequence shown here is derived from an EMBL/GenBank/DDBJ whole genome shotgun (WGS) entry which is preliminary data.</text>
</comment>
<dbReference type="Pfam" id="PF03717">
    <property type="entry name" value="PBP_dimer"/>
    <property type="match status" value="1"/>
</dbReference>
<evidence type="ECO:0000256" key="3">
    <source>
        <dbReference type="ARBA" id="ARBA00007171"/>
    </source>
</evidence>
<dbReference type="GO" id="GO:0008658">
    <property type="term" value="F:penicillin binding"/>
    <property type="evidence" value="ECO:0007669"/>
    <property type="project" value="InterPro"/>
</dbReference>
<feature type="domain" description="Penicillin-binding protein dimerisation" evidence="9">
    <location>
        <begin position="167"/>
        <end position="331"/>
    </location>
</feature>
<evidence type="ECO:0000256" key="7">
    <source>
        <dbReference type="SAM" id="Phobius"/>
    </source>
</evidence>
<dbReference type="SUPFAM" id="SSF54427">
    <property type="entry name" value="NTF2-like"/>
    <property type="match status" value="1"/>
</dbReference>
<evidence type="ECO:0000256" key="2">
    <source>
        <dbReference type="ARBA" id="ARBA00004752"/>
    </source>
</evidence>
<protein>
    <recommendedName>
        <fullName evidence="4">serine-type D-Ala-D-Ala carboxypeptidase</fullName>
        <ecNumber evidence="4">3.4.16.4</ecNumber>
    </recommendedName>
</protein>
<dbReference type="Pfam" id="PF00905">
    <property type="entry name" value="Transpeptidase"/>
    <property type="match status" value="1"/>
</dbReference>
<keyword evidence="7" id="KW-0812">Transmembrane</keyword>
<keyword evidence="5 7" id="KW-0472">Membrane</keyword>
<feature type="transmembrane region" description="Helical" evidence="7">
    <location>
        <begin position="12"/>
        <end position="31"/>
    </location>
</feature>
<dbReference type="InterPro" id="IPR032710">
    <property type="entry name" value="NTF2-like_dom_sf"/>
</dbReference>
<dbReference type="GO" id="GO:0009002">
    <property type="term" value="F:serine-type D-Ala-D-Ala carboxypeptidase activity"/>
    <property type="evidence" value="ECO:0007669"/>
    <property type="project" value="UniProtKB-EC"/>
</dbReference>
<dbReference type="PANTHER" id="PTHR30627:SF25">
    <property type="entry name" value="PENICILLIN-BINDING PROTEIN 3"/>
    <property type="match status" value="1"/>
</dbReference>
<sequence>METCRCQGGDFLRKYVFIIGLLLGVLAALAGCEKTPTPNERLADYVKAWKQEKFAEMYQSYLSASAKKTYAKKDMADRYKKVYGDLNVSDLNVSYQSLDKDAYKNKEKVTVPVKISFQTSAGKVAYKDKVALVKEKRDKKENWYVNWKPDLILPHLAKGDTIKVSDQNAVRGEILDRNGKALAKNGSVYQIGVIPEQLKGDKQADMQKAADLLGMSADEIKQKLDEDWVQPHLFVPLKKVPMEKKDLVKKVTSIQGFSSQTVGARVYPYGKAAAHLTGYIGAITGEELKKLQKKGYTAESVVGKRGLEQLYDQKLRGQAGEKIYIEKQDGSTYTVAEQKVKNGENIKVTIDAELQQKIFNQMKGDAGTAAAIHPKTGDVLALVSTPAFDPNDFISGMSSSTYTKLEKDPDKPLINRFALTYAPGSTIKPVTAAIALDTGTTTAAATKIITGTSWQKSADWGSYKVTRVHANNSPENMEKALVLSDNIFFAQTALDIGADKFAKGLKGFGFGEDIPFAYPLKASQISSTGKFSSDIQLADTGYGQGQMQMNILHLAISYTPFLNSGDELKPNLLAGEKTKVWKHAASSKTTGEISGMLRQVVADPSGTAHAANISGAQLAGKTGTAELKKSQKDQNGKENGFFVVYDEKSPNMLVAMLIENVKHRGGSGLVVNKAVNLFR</sequence>
<keyword evidence="7" id="KW-1133">Transmembrane helix</keyword>
<dbReference type="UniPathway" id="UPA00219"/>
<dbReference type="Gene3D" id="3.30.1390.30">
    <property type="entry name" value="Penicillin-binding protein 2a, domain 3"/>
    <property type="match status" value="1"/>
</dbReference>
<comment type="pathway">
    <text evidence="2">Cell wall biogenesis; peptidoglycan biosynthesis.</text>
</comment>
<dbReference type="Gene3D" id="3.90.1310.10">
    <property type="entry name" value="Penicillin-binding protein 2a (Domain 2)"/>
    <property type="match status" value="1"/>
</dbReference>
<evidence type="ECO:0000313" key="11">
    <source>
        <dbReference type="EMBL" id="KWZ82932.1"/>
    </source>
</evidence>
<dbReference type="InterPro" id="IPR036138">
    <property type="entry name" value="PBP_dimer_sf"/>
</dbReference>
<dbReference type="Pfam" id="PF05223">
    <property type="entry name" value="MecA_N"/>
    <property type="match status" value="1"/>
</dbReference>
<dbReference type="GO" id="GO:0009252">
    <property type="term" value="P:peptidoglycan biosynthetic process"/>
    <property type="evidence" value="ECO:0007669"/>
    <property type="project" value="UniProtKB-UniPathway"/>
</dbReference>
<dbReference type="SUPFAM" id="SSF56519">
    <property type="entry name" value="Penicillin binding protein dimerisation domain"/>
    <property type="match status" value="1"/>
</dbReference>
<dbReference type="InterPro" id="IPR007887">
    <property type="entry name" value="MecA_N"/>
</dbReference>
<name>A0A133KTV9_HEYCO</name>
<reference evidence="12" key="1">
    <citation type="submission" date="2016-01" db="EMBL/GenBank/DDBJ databases">
        <authorList>
            <person name="Mitreva M."/>
            <person name="Pepin K.H."/>
            <person name="Mihindukulasuriya K.A."/>
            <person name="Fulton R."/>
            <person name="Fronick C."/>
            <person name="O'Laughlin M."/>
            <person name="Miner T."/>
            <person name="Herter B."/>
            <person name="Rosa B.A."/>
            <person name="Cordes M."/>
            <person name="Tomlinson C."/>
            <person name="Wollam A."/>
            <person name="Palsikar V.B."/>
            <person name="Mardis E.R."/>
            <person name="Wilson R.K."/>
        </authorList>
    </citation>
    <scope>NUCLEOTIDE SEQUENCE [LARGE SCALE GENOMIC DNA]</scope>
    <source>
        <strain evidence="12">GED7749B</strain>
    </source>
</reference>
<dbReference type="GO" id="GO:0046677">
    <property type="term" value="P:response to antibiotic"/>
    <property type="evidence" value="ECO:0007669"/>
    <property type="project" value="InterPro"/>
</dbReference>
<dbReference type="EC" id="3.4.16.4" evidence="4"/>
<dbReference type="GO" id="GO:0071972">
    <property type="term" value="F:peptidoglycan L,D-transpeptidase activity"/>
    <property type="evidence" value="ECO:0007669"/>
    <property type="project" value="TreeGrafter"/>
</dbReference>
<comment type="subcellular location">
    <subcellularLocation>
        <location evidence="1">Membrane</location>
    </subcellularLocation>
</comment>
<dbReference type="PROSITE" id="PS51257">
    <property type="entry name" value="PROKAR_LIPOPROTEIN"/>
    <property type="match status" value="1"/>
</dbReference>
<evidence type="ECO:0000259" key="10">
    <source>
        <dbReference type="Pfam" id="PF05223"/>
    </source>
</evidence>
<evidence type="ECO:0000259" key="9">
    <source>
        <dbReference type="Pfam" id="PF03717"/>
    </source>
</evidence>
<organism evidence="11 12">
    <name type="scientific">Heyndrickxia coagulans</name>
    <name type="common">Weizmannia coagulans</name>
    <dbReference type="NCBI Taxonomy" id="1398"/>
    <lineage>
        <taxon>Bacteria</taxon>
        <taxon>Bacillati</taxon>
        <taxon>Bacillota</taxon>
        <taxon>Bacilli</taxon>
        <taxon>Bacillales</taxon>
        <taxon>Bacillaceae</taxon>
        <taxon>Heyndrickxia</taxon>
    </lineage>
</organism>
<evidence type="ECO:0000256" key="5">
    <source>
        <dbReference type="ARBA" id="ARBA00023136"/>
    </source>
</evidence>
<accession>A0A133KTV9</accession>
<dbReference type="InterPro" id="IPR012338">
    <property type="entry name" value="Beta-lactam/transpept-like"/>
</dbReference>
<dbReference type="AlphaFoldDB" id="A0A133KTV9"/>
<dbReference type="InterPro" id="IPR001460">
    <property type="entry name" value="PCN-bd_Tpept"/>
</dbReference>
<dbReference type="SUPFAM" id="SSF56601">
    <property type="entry name" value="beta-lactamase/transpeptidase-like"/>
    <property type="match status" value="1"/>
</dbReference>
<dbReference type="EMBL" id="LRPN01000047">
    <property type="protein sequence ID" value="KWZ82932.1"/>
    <property type="molecule type" value="Genomic_DNA"/>
</dbReference>
<dbReference type="Gene3D" id="3.40.710.10">
    <property type="entry name" value="DD-peptidase/beta-lactamase superfamily"/>
    <property type="match status" value="1"/>
</dbReference>